<dbReference type="AlphaFoldDB" id="A0A0E1EJB8"/>
<keyword evidence="5" id="KW-0443">Lipid metabolism</keyword>
<dbReference type="Pfam" id="PF02353">
    <property type="entry name" value="CMAS"/>
    <property type="match status" value="1"/>
</dbReference>
<evidence type="ECO:0000313" key="10">
    <source>
        <dbReference type="Proteomes" id="UP000093122"/>
    </source>
</evidence>
<dbReference type="PIRSF" id="PIRSF003085">
    <property type="entry name" value="CMAS"/>
    <property type="match status" value="1"/>
</dbReference>
<dbReference type="SUPFAM" id="SSF53335">
    <property type="entry name" value="S-adenosyl-L-methionine-dependent methyltransferases"/>
    <property type="match status" value="1"/>
</dbReference>
<evidence type="ECO:0000256" key="5">
    <source>
        <dbReference type="ARBA" id="ARBA00023098"/>
    </source>
</evidence>
<dbReference type="EMBL" id="QHGZ01000181">
    <property type="protein sequence ID" value="RDY80058.1"/>
    <property type="molecule type" value="Genomic_DNA"/>
</dbReference>
<accession>A0A0E1EJB8</accession>
<dbReference type="Pfam" id="PF25371">
    <property type="entry name" value="DUF7884"/>
    <property type="match status" value="1"/>
</dbReference>
<dbReference type="InterPro" id="IPR050723">
    <property type="entry name" value="CFA/CMAS"/>
</dbReference>
<dbReference type="GO" id="GO:0008610">
    <property type="term" value="P:lipid biosynthetic process"/>
    <property type="evidence" value="ECO:0007669"/>
    <property type="project" value="InterPro"/>
</dbReference>
<dbReference type="InterPro" id="IPR057206">
    <property type="entry name" value="DUF7884"/>
</dbReference>
<gene>
    <name evidence="8" type="ORF">AX245_09790</name>
    <name evidence="9" type="ORF">C4618_08450</name>
</gene>
<evidence type="ECO:0000259" key="7">
    <source>
        <dbReference type="Pfam" id="PF25371"/>
    </source>
</evidence>
<organism evidence="9 11">
    <name type="scientific">Streptococcus agalactiae</name>
    <dbReference type="NCBI Taxonomy" id="1311"/>
    <lineage>
        <taxon>Bacteria</taxon>
        <taxon>Bacillati</taxon>
        <taxon>Bacillota</taxon>
        <taxon>Bacilli</taxon>
        <taxon>Lactobacillales</taxon>
        <taxon>Streptococcaceae</taxon>
        <taxon>Streptococcus</taxon>
    </lineage>
</organism>
<dbReference type="KEGG" id="sage:EN72_09495"/>
<dbReference type="PANTHER" id="PTHR43667:SF1">
    <property type="entry name" value="CYCLOPROPANE-FATTY-ACYL-PHOSPHOLIPID SYNTHASE"/>
    <property type="match status" value="1"/>
</dbReference>
<dbReference type="InterPro" id="IPR003333">
    <property type="entry name" value="CMAS"/>
</dbReference>
<evidence type="ECO:0000313" key="9">
    <source>
        <dbReference type="EMBL" id="RDY80058.1"/>
    </source>
</evidence>
<reference evidence="8 10" key="1">
    <citation type="journal article" date="2016" name="Sci. Rep.">
        <title>Serotype IV Streptococcus agalactiae ST-452 has arisen from large genomic recombination events between CC23 and the hypervirulent CC17 lineages.</title>
        <authorList>
            <person name="Campisi E."/>
            <person name="Rinaudo C.D."/>
            <person name="Donati C."/>
            <person name="Barucco M."/>
            <person name="Torricelli G."/>
            <person name="Edwards M.S."/>
            <person name="Baker C.J."/>
            <person name="Margarit I."/>
            <person name="Rosini R."/>
        </authorList>
    </citation>
    <scope>NUCLEOTIDE SEQUENCE [LARGE SCALE GENOMIC DNA]</scope>
    <source>
        <strain evidence="8 10">CZ-PW-140</strain>
    </source>
</reference>
<dbReference type="Gene3D" id="3.40.50.150">
    <property type="entry name" value="Vaccinia Virus protein VP39"/>
    <property type="match status" value="1"/>
</dbReference>
<dbReference type="Proteomes" id="UP000256718">
    <property type="component" value="Unassembled WGS sequence"/>
</dbReference>
<evidence type="ECO:0000256" key="3">
    <source>
        <dbReference type="ARBA" id="ARBA00022679"/>
    </source>
</evidence>
<proteinExistence type="inferred from homology"/>
<dbReference type="PANTHER" id="PTHR43667">
    <property type="entry name" value="CYCLOPROPANE-FATTY-ACYL-PHOSPHOLIPID SYNTHASE"/>
    <property type="match status" value="1"/>
</dbReference>
<dbReference type="RefSeq" id="WP_000244914.1">
    <property type="nucleotide sequence ID" value="NZ_BCNI01000001.1"/>
</dbReference>
<evidence type="ECO:0000256" key="6">
    <source>
        <dbReference type="PIRSR" id="PIRSR003085-1"/>
    </source>
</evidence>
<keyword evidence="2 9" id="KW-0489">Methyltransferase</keyword>
<dbReference type="EMBL" id="MAWT01000022">
    <property type="protein sequence ID" value="OCM71488.1"/>
    <property type="molecule type" value="Genomic_DNA"/>
</dbReference>
<feature type="active site" evidence="6">
    <location>
        <position position="360"/>
    </location>
</feature>
<keyword evidence="3 9" id="KW-0808">Transferase</keyword>
<sequence length="396" mass="44982">MVMDSLIIKQLIKSTFDIPLQVTYPNGNIETYNGNNPHVKLKLNKNFSVSELSKDPSIVLGEAVMDGDIEIDGSIQELILSAYRCGDSFLRNSKFSKLIPKQFHDKKHSKSDIQKHYDIGNDFYKLWLDDTMTYSCAYFKHENDSLEQAQLNKVHHILNKLNAHPGGKLLDIGCGWGTLIITAAKEYGLNATGITLSEEQASFITKRIKEEGLENKVTVLIKDYRDIHETYDYITSVGMFEHVGKENLSQYFQTISKRLNINGLALIHGITGQVGGNHGSGTNSWINKYIFPGGYIPRLTENLNHIASAGLQIADLEPLRRHYQKTLELWTKNFHNALPEVQKTHDKRFINMWDLYLQSCAASFESGNIDIFQYLLSKGVSKDTMPMTRDYMYSAN</sequence>
<dbReference type="InterPro" id="IPR029063">
    <property type="entry name" value="SAM-dependent_MTases_sf"/>
</dbReference>
<dbReference type="CDD" id="cd02440">
    <property type="entry name" value="AdoMet_MTases"/>
    <property type="match status" value="1"/>
</dbReference>
<keyword evidence="4" id="KW-0949">S-adenosyl-L-methionine</keyword>
<evidence type="ECO:0000313" key="11">
    <source>
        <dbReference type="Proteomes" id="UP000256718"/>
    </source>
</evidence>
<name>A0A0E1EJB8_STRAG</name>
<evidence type="ECO:0000256" key="1">
    <source>
        <dbReference type="ARBA" id="ARBA00010815"/>
    </source>
</evidence>
<comment type="similarity">
    <text evidence="1">Belongs to the CFA/CMAS family.</text>
</comment>
<comment type="caution">
    <text evidence="9">The sequence shown here is derived from an EMBL/GenBank/DDBJ whole genome shotgun (WGS) entry which is preliminary data.</text>
</comment>
<evidence type="ECO:0000256" key="2">
    <source>
        <dbReference type="ARBA" id="ARBA00022603"/>
    </source>
</evidence>
<reference evidence="9 11" key="2">
    <citation type="journal article" date="2018" name="Emerg. Microbes Infect.">
        <title>Phenotypic and molecular analysis of nontypeable Group B streptococci: identification of cps2a and hybrid cps2a/cps5 Group B streptococcal capsule gene clusters.</title>
        <authorList>
            <person name="Alhhazmi A."/>
            <person name="Tyrrell G.J."/>
        </authorList>
    </citation>
    <scope>NUCLEOTIDE SEQUENCE [LARGE SCALE GENOMIC DNA]</scope>
    <source>
        <strain evidence="9 11">PLGBS17</strain>
    </source>
</reference>
<protein>
    <submittedName>
        <fullName evidence="9">Class I SAM-dependent methyltransferase</fullName>
    </submittedName>
    <submittedName>
        <fullName evidence="8">Cyclopropane-fatty-acyl-phospholipid synthase</fullName>
    </submittedName>
</protein>
<evidence type="ECO:0000313" key="8">
    <source>
        <dbReference type="EMBL" id="OCM71488.1"/>
    </source>
</evidence>
<evidence type="ECO:0000256" key="4">
    <source>
        <dbReference type="ARBA" id="ARBA00022691"/>
    </source>
</evidence>
<dbReference type="GO" id="GO:0032259">
    <property type="term" value="P:methylation"/>
    <property type="evidence" value="ECO:0007669"/>
    <property type="project" value="UniProtKB-KW"/>
</dbReference>
<dbReference type="Proteomes" id="UP000093122">
    <property type="component" value="Unassembled WGS sequence"/>
</dbReference>
<feature type="domain" description="DUF7884" evidence="7">
    <location>
        <begin position="8"/>
        <end position="94"/>
    </location>
</feature>
<dbReference type="OMA" id="LWEFYLC"/>
<dbReference type="GO" id="GO:0008168">
    <property type="term" value="F:methyltransferase activity"/>
    <property type="evidence" value="ECO:0007669"/>
    <property type="project" value="UniProtKB-KW"/>
</dbReference>